<dbReference type="AlphaFoldDB" id="A0A067P9I6"/>
<gene>
    <name evidence="1" type="ORF">JAAARDRAFT_140077</name>
</gene>
<organism evidence="1 2">
    <name type="scientific">Jaapia argillacea MUCL 33604</name>
    <dbReference type="NCBI Taxonomy" id="933084"/>
    <lineage>
        <taxon>Eukaryota</taxon>
        <taxon>Fungi</taxon>
        <taxon>Dikarya</taxon>
        <taxon>Basidiomycota</taxon>
        <taxon>Agaricomycotina</taxon>
        <taxon>Agaricomycetes</taxon>
        <taxon>Agaricomycetidae</taxon>
        <taxon>Jaapiales</taxon>
        <taxon>Jaapiaceae</taxon>
        <taxon>Jaapia</taxon>
    </lineage>
</organism>
<name>A0A067P9I6_9AGAM</name>
<sequence length="78" mass="8036">MGGGGGGGGRGDGVFWGEGSLSGLEVAARDAICRVLANPDVQNAADSIRSGALKVSCDFWGRLVGSWIESELTSTFFR</sequence>
<evidence type="ECO:0000313" key="2">
    <source>
        <dbReference type="Proteomes" id="UP000027265"/>
    </source>
</evidence>
<protein>
    <submittedName>
        <fullName evidence="1">Uncharacterized protein</fullName>
    </submittedName>
</protein>
<keyword evidence="2" id="KW-1185">Reference proteome</keyword>
<dbReference type="STRING" id="933084.A0A067P9I6"/>
<dbReference type="Proteomes" id="UP000027265">
    <property type="component" value="Unassembled WGS sequence"/>
</dbReference>
<accession>A0A067P9I6</accession>
<dbReference type="EMBL" id="KL197747">
    <property type="protein sequence ID" value="KDQ51583.1"/>
    <property type="molecule type" value="Genomic_DNA"/>
</dbReference>
<dbReference type="HOGENOM" id="CLU_2622362_0_0_1"/>
<evidence type="ECO:0000313" key="1">
    <source>
        <dbReference type="EMBL" id="KDQ51583.1"/>
    </source>
</evidence>
<dbReference type="InParanoid" id="A0A067P9I6"/>
<proteinExistence type="predicted"/>
<dbReference type="OrthoDB" id="983479at2759"/>
<reference evidence="2" key="1">
    <citation type="journal article" date="2014" name="Proc. Natl. Acad. Sci. U.S.A.">
        <title>Extensive sampling of basidiomycete genomes demonstrates inadequacy of the white-rot/brown-rot paradigm for wood decay fungi.</title>
        <authorList>
            <person name="Riley R."/>
            <person name="Salamov A.A."/>
            <person name="Brown D.W."/>
            <person name="Nagy L.G."/>
            <person name="Floudas D."/>
            <person name="Held B.W."/>
            <person name="Levasseur A."/>
            <person name="Lombard V."/>
            <person name="Morin E."/>
            <person name="Otillar R."/>
            <person name="Lindquist E.A."/>
            <person name="Sun H."/>
            <person name="LaButti K.M."/>
            <person name="Schmutz J."/>
            <person name="Jabbour D."/>
            <person name="Luo H."/>
            <person name="Baker S.E."/>
            <person name="Pisabarro A.G."/>
            <person name="Walton J.D."/>
            <person name="Blanchette R.A."/>
            <person name="Henrissat B."/>
            <person name="Martin F."/>
            <person name="Cullen D."/>
            <person name="Hibbett D.S."/>
            <person name="Grigoriev I.V."/>
        </authorList>
    </citation>
    <scope>NUCLEOTIDE SEQUENCE [LARGE SCALE GENOMIC DNA]</scope>
    <source>
        <strain evidence="2">MUCL 33604</strain>
    </source>
</reference>